<reference evidence="3 4" key="1">
    <citation type="journal article" date="2012" name="Environ. Microbiol.">
        <title>Complete genome of Candidatus Chloracidobacterium thermophilum, a chlorophyll-based photoheterotroph belonging to the phylum Acidobacteria.</title>
        <authorList>
            <person name="Garcia Costas A.M."/>
            <person name="Liu Z."/>
            <person name="Tomsho L.P."/>
            <person name="Schuster S.C."/>
            <person name="Ward D.M."/>
            <person name="Bryant D.A."/>
        </authorList>
    </citation>
    <scope>NUCLEOTIDE SEQUENCE [LARGE SCALE GENOMIC DNA]</scope>
    <source>
        <strain evidence="3 4">B</strain>
    </source>
</reference>
<dbReference type="PANTHER" id="PTHR23150:SF19">
    <property type="entry name" value="FORMYLGLYCINE-GENERATING ENZYME"/>
    <property type="match status" value="1"/>
</dbReference>
<evidence type="ECO:0000313" key="4">
    <source>
        <dbReference type="Proteomes" id="UP000006791"/>
    </source>
</evidence>
<dbReference type="Gene3D" id="1.10.510.10">
    <property type="entry name" value="Transferase(Phosphotransferase) domain 1"/>
    <property type="match status" value="1"/>
</dbReference>
<evidence type="ECO:0000256" key="1">
    <source>
        <dbReference type="SAM" id="MobiDB-lite"/>
    </source>
</evidence>
<name>G2LGY6_CHLTF</name>
<gene>
    <name evidence="3" type="ordered locus">Cabther_A0729</name>
</gene>
<dbReference type="AlphaFoldDB" id="G2LGY6"/>
<dbReference type="Pfam" id="PF03781">
    <property type="entry name" value="FGE-sulfatase"/>
    <property type="match status" value="2"/>
</dbReference>
<dbReference type="PANTHER" id="PTHR23150">
    <property type="entry name" value="SULFATASE MODIFYING FACTOR 1, 2"/>
    <property type="match status" value="1"/>
</dbReference>
<dbReference type="SUPFAM" id="SSF56112">
    <property type="entry name" value="Protein kinase-like (PK-like)"/>
    <property type="match status" value="1"/>
</dbReference>
<dbReference type="STRING" id="981222.Cabther_A0729"/>
<organism evidence="3 4">
    <name type="scientific">Chloracidobacterium thermophilum (strain B)</name>
    <dbReference type="NCBI Taxonomy" id="981222"/>
    <lineage>
        <taxon>Bacteria</taxon>
        <taxon>Pseudomonadati</taxon>
        <taxon>Acidobacteriota</taxon>
        <taxon>Terriglobia</taxon>
        <taxon>Terriglobales</taxon>
        <taxon>Acidobacteriaceae</taxon>
        <taxon>Chloracidobacterium</taxon>
    </lineage>
</organism>
<dbReference type="InterPro" id="IPR051043">
    <property type="entry name" value="Sulfatase_Mod_Factor_Kinase"/>
</dbReference>
<evidence type="ECO:0000313" key="3">
    <source>
        <dbReference type="EMBL" id="AEP11486.1"/>
    </source>
</evidence>
<dbReference type="SUPFAM" id="SSF56436">
    <property type="entry name" value="C-type lectin-like"/>
    <property type="match status" value="1"/>
</dbReference>
<dbReference type="HOGENOM" id="CLU_474660_0_0_0"/>
<keyword evidence="4" id="KW-1185">Reference proteome</keyword>
<dbReference type="RefSeq" id="WP_014099224.1">
    <property type="nucleotide sequence ID" value="NC_016024.1"/>
</dbReference>
<dbReference type="EMBL" id="CP002514">
    <property type="protein sequence ID" value="AEP11486.1"/>
    <property type="molecule type" value="Genomic_DNA"/>
</dbReference>
<dbReference type="KEGG" id="ctm:Cabther_A0729"/>
<dbReference type="InterPro" id="IPR005532">
    <property type="entry name" value="SUMF_dom"/>
</dbReference>
<dbReference type="InterPro" id="IPR011009">
    <property type="entry name" value="Kinase-like_dom_sf"/>
</dbReference>
<dbReference type="Gene3D" id="3.90.1580.10">
    <property type="entry name" value="paralog of FGE (formylglycine-generating enzyme)"/>
    <property type="match status" value="1"/>
</dbReference>
<feature type="region of interest" description="Disordered" evidence="1">
    <location>
        <begin position="187"/>
        <end position="225"/>
    </location>
</feature>
<dbReference type="Proteomes" id="UP000006791">
    <property type="component" value="Chromosome 1"/>
</dbReference>
<dbReference type="InterPro" id="IPR042095">
    <property type="entry name" value="SUMF_sf"/>
</dbReference>
<proteinExistence type="predicted"/>
<sequence>MPTALDPPPSTLDNAAMNKRLGDYLKAYGAPLPSQEALDLFLGMARIVHGMHEQFAFYGQELRFDNVILSAEQPPRVLDCGVPQSRLSAKSPTPEDVAQGIRRDIHQLGMMLYQMVTGQPVPERHATHNFRTDFDETSDLLPVPDPRTVNPAVSVEIARLVAKATARDAQSRAKSIGELLALLEPSPDATPEETAKVQSASLVPAASAPAEPGQASEASPPVRREARVTLAKRSLPVVSERTGFVVNEAAVKRDTPAVTPAPPATLVEGLAQAFADLSGTGERPTGRGFKFFVAGMSCLLLLVVSLITYRIVEKFFLGGGTGVATRPTVEALRSKSETSNRPIFTPTPAPDDTRALLPALVAVKGGSFEMGSRDGQPDEQPVHRVTLSDFEIGKYEVTNAQYKAFCDATGRPYPEEPNFARLRNYFLDYPHHPVVRVSWDDANAYCVWLSERTGDLYRLPTEAEWEYVARNSPIGWDSYHSGGAPHEVGTSPPNELGIYDLMGNVWEWCADWYGSYPAEPQTNPKGPPRGTHKVLRGCSWYFSTVPCRPTSRFRFDPTLNYWFNGGFRVVRAKH</sequence>
<feature type="domain" description="Sulfatase-modifying factor enzyme-like" evidence="2">
    <location>
        <begin position="358"/>
        <end position="472"/>
    </location>
</feature>
<feature type="domain" description="Sulfatase-modifying factor enzyme-like" evidence="2">
    <location>
        <begin position="484"/>
        <end position="571"/>
    </location>
</feature>
<accession>G2LGY6</accession>
<dbReference type="GO" id="GO:0120147">
    <property type="term" value="F:formylglycine-generating oxidase activity"/>
    <property type="evidence" value="ECO:0007669"/>
    <property type="project" value="TreeGrafter"/>
</dbReference>
<feature type="compositionally biased region" description="Low complexity" evidence="1">
    <location>
        <begin position="199"/>
        <end position="212"/>
    </location>
</feature>
<protein>
    <submittedName>
        <fullName evidence="3">Uncharacterized conserved protein</fullName>
    </submittedName>
</protein>
<evidence type="ECO:0000259" key="2">
    <source>
        <dbReference type="Pfam" id="PF03781"/>
    </source>
</evidence>
<dbReference type="InterPro" id="IPR016187">
    <property type="entry name" value="CTDL_fold"/>
</dbReference>